<feature type="domain" description="Peptidase M13 C-terminal" evidence="8">
    <location>
        <begin position="631"/>
        <end position="819"/>
    </location>
</feature>
<evidence type="ECO:0000259" key="8">
    <source>
        <dbReference type="Pfam" id="PF01431"/>
    </source>
</evidence>
<evidence type="ECO:0000256" key="5">
    <source>
        <dbReference type="ARBA" id="ARBA00022833"/>
    </source>
</evidence>
<reference evidence="10 11" key="1">
    <citation type="journal article" date="2019" name="Syst. Appl. Microbiol.">
        <title>Polyphasic characterization of two novel Lactobacillus spp. isolated from blown salami packages: Description of Lactobacillus halodurans sp. nov. and Lactobacillus salsicarnum sp. nov.</title>
        <authorList>
            <person name="Schuster J.A."/>
            <person name="Klingl A."/>
            <person name="Vogel R.F."/>
            <person name="Ehrmann M.A."/>
        </authorList>
    </citation>
    <scope>NUCLEOTIDE SEQUENCE [LARGE SCALE GENOMIC DNA]</scope>
    <source>
        <strain evidence="10 11">TMW 1.2118</strain>
    </source>
</reference>
<dbReference type="Gene3D" id="1.10.1380.10">
    <property type="entry name" value="Neutral endopeptidase , domain2"/>
    <property type="match status" value="1"/>
</dbReference>
<accession>A0A5P0ZJZ7</accession>
<gene>
    <name evidence="10" type="ORF">FHL02_10400</name>
</gene>
<keyword evidence="3" id="KW-0479">Metal-binding</keyword>
<name>A0A5P0ZJZ7_9LACO</name>
<dbReference type="EMBL" id="VDFM01000017">
    <property type="protein sequence ID" value="MQS53431.1"/>
    <property type="molecule type" value="Genomic_DNA"/>
</dbReference>
<evidence type="ECO:0000256" key="4">
    <source>
        <dbReference type="ARBA" id="ARBA00022801"/>
    </source>
</evidence>
<sequence>MVEKETNRHEGSLDRYFGIEQASFFVQIFIYKFCHISKKILLFIETKPTRFGWIISVSNSMTVLGGTPMKINKSLVGVFTFSAVILGALATTQTAKADTVTDISQPAVTVTDTTQAPSATSASLAVPTSANVETNAQATSADVQTTATSATNTGNTYNGFQNSNSAATSTNTTEENTNGGDWNVDPVYSRPQDNFYMYENGSWVNDTYVNDAVPEQGTMNTMTGNINKQVEDDFINYSNSNDDSAGLAMNEATWFYQLTSNDDLSSIETTAPDLNNEIQSILDLKNVDQLAYQFTNMVAKDQPTPFTILINRDQNDPTKKAMYLMGAQPLMLTSQGIGSDQENDVVAFLQTAGYSDDAIQDIITATVNYDQLLMNVETATDLAASTDDNRDYPSVNFQDLCDMMQYVNLHGISKTLTNSVPDSVYEMTPSYFNHINELINTGTFKDLQGWLVSDLILYRSGEISNITDGFQSFLQSTDPQQAEEYMNNPDNLSPELQKTFAYYLTSSAFTDAFSQYYGPKIVTQSTKNAATILAKKVIYAYSTQIINSNWLDTATKRNALGKLSRIQMNIGYPSSSDFDYFNRVDIEGFNSPYMNYRNVVGSQALQNFADFTQPVDRGAWQEGNSALDPDASYDRMTNSITINAGIMSAPFFSTSQDDSKNFGGLGMVIGHELTHGFDATGSLYDGNGELNDWWSKDDRARFNQKVDDMAAEFNGIPYGGGYVDGVQTEDENIADNGGLNVSLAALQMENNYNLDEYFQNYALGWRSKYDPSAYESQLEDVHTPDSIRVNTSLQNISQFYDTYDVQPGDGMYLAEDKRVNIW</sequence>
<dbReference type="InterPro" id="IPR008753">
    <property type="entry name" value="Peptidase_M13_N"/>
</dbReference>
<dbReference type="InterPro" id="IPR042089">
    <property type="entry name" value="Peptidase_M13_dom_2"/>
</dbReference>
<dbReference type="InterPro" id="IPR024079">
    <property type="entry name" value="MetalloPept_cat_dom_sf"/>
</dbReference>
<dbReference type="Pfam" id="PF05649">
    <property type="entry name" value="Peptidase_M13_N"/>
    <property type="match status" value="1"/>
</dbReference>
<dbReference type="InterPro" id="IPR000718">
    <property type="entry name" value="Peptidase_M13"/>
</dbReference>
<evidence type="ECO:0000256" key="2">
    <source>
        <dbReference type="ARBA" id="ARBA00022670"/>
    </source>
</evidence>
<dbReference type="PANTHER" id="PTHR11733:SF241">
    <property type="entry name" value="GH26575P-RELATED"/>
    <property type="match status" value="1"/>
</dbReference>
<comment type="cofactor">
    <cofactor evidence="1">
        <name>Zn(2+)</name>
        <dbReference type="ChEBI" id="CHEBI:29105"/>
    </cofactor>
</comment>
<evidence type="ECO:0000256" key="6">
    <source>
        <dbReference type="ARBA" id="ARBA00023049"/>
    </source>
</evidence>
<evidence type="ECO:0008006" key="12">
    <source>
        <dbReference type="Google" id="ProtNLM"/>
    </source>
</evidence>
<feature type="compositionally biased region" description="Low complexity" evidence="7">
    <location>
        <begin position="152"/>
        <end position="178"/>
    </location>
</feature>
<evidence type="ECO:0000313" key="11">
    <source>
        <dbReference type="Proteomes" id="UP000380386"/>
    </source>
</evidence>
<dbReference type="PROSITE" id="PS51885">
    <property type="entry name" value="NEPRILYSIN"/>
    <property type="match status" value="1"/>
</dbReference>
<evidence type="ECO:0000259" key="9">
    <source>
        <dbReference type="Pfam" id="PF05649"/>
    </source>
</evidence>
<comment type="caution">
    <text evidence="10">The sequence shown here is derived from an EMBL/GenBank/DDBJ whole genome shotgun (WGS) entry which is preliminary data.</text>
</comment>
<dbReference type="GO" id="GO:0046872">
    <property type="term" value="F:metal ion binding"/>
    <property type="evidence" value="ECO:0007669"/>
    <property type="project" value="UniProtKB-KW"/>
</dbReference>
<dbReference type="Gene3D" id="3.40.390.10">
    <property type="entry name" value="Collagenase (Catalytic Domain)"/>
    <property type="match status" value="1"/>
</dbReference>
<dbReference type="SUPFAM" id="SSF55486">
    <property type="entry name" value="Metalloproteases ('zincins'), catalytic domain"/>
    <property type="match status" value="1"/>
</dbReference>
<keyword evidence="6" id="KW-0482">Metalloprotease</keyword>
<organism evidence="10 11">
    <name type="scientific">Companilactobacillus mishanensis</name>
    <dbReference type="NCBI Taxonomy" id="2486008"/>
    <lineage>
        <taxon>Bacteria</taxon>
        <taxon>Bacillati</taxon>
        <taxon>Bacillota</taxon>
        <taxon>Bacilli</taxon>
        <taxon>Lactobacillales</taxon>
        <taxon>Lactobacillaceae</taxon>
        <taxon>Companilactobacillus</taxon>
    </lineage>
</organism>
<dbReference type="AlphaFoldDB" id="A0A5P0ZJZ7"/>
<dbReference type="PANTHER" id="PTHR11733">
    <property type="entry name" value="ZINC METALLOPROTEASE FAMILY M13 NEPRILYSIN-RELATED"/>
    <property type="match status" value="1"/>
</dbReference>
<protein>
    <recommendedName>
        <fullName evidence="12">M13 family metallopeptidase</fullName>
    </recommendedName>
</protein>
<evidence type="ECO:0000256" key="7">
    <source>
        <dbReference type="SAM" id="MobiDB-lite"/>
    </source>
</evidence>
<dbReference type="GO" id="GO:0016485">
    <property type="term" value="P:protein processing"/>
    <property type="evidence" value="ECO:0007669"/>
    <property type="project" value="TreeGrafter"/>
</dbReference>
<evidence type="ECO:0000256" key="3">
    <source>
        <dbReference type="ARBA" id="ARBA00022723"/>
    </source>
</evidence>
<dbReference type="PRINTS" id="PR00786">
    <property type="entry name" value="NEPRILYSIN"/>
</dbReference>
<feature type="region of interest" description="Disordered" evidence="7">
    <location>
        <begin position="152"/>
        <end position="185"/>
    </location>
</feature>
<proteinExistence type="predicted"/>
<dbReference type="GO" id="GO:0004222">
    <property type="term" value="F:metalloendopeptidase activity"/>
    <property type="evidence" value="ECO:0007669"/>
    <property type="project" value="InterPro"/>
</dbReference>
<dbReference type="OrthoDB" id="2256807at2"/>
<feature type="domain" description="Peptidase M13 N-terminal" evidence="9">
    <location>
        <begin position="191"/>
        <end position="573"/>
    </location>
</feature>
<evidence type="ECO:0000256" key="1">
    <source>
        <dbReference type="ARBA" id="ARBA00001947"/>
    </source>
</evidence>
<dbReference type="Pfam" id="PF01431">
    <property type="entry name" value="Peptidase_M13"/>
    <property type="match status" value="1"/>
</dbReference>
<dbReference type="InterPro" id="IPR018497">
    <property type="entry name" value="Peptidase_M13_C"/>
</dbReference>
<keyword evidence="2" id="KW-0645">Protease</keyword>
<dbReference type="Proteomes" id="UP000380386">
    <property type="component" value="Unassembled WGS sequence"/>
</dbReference>
<dbReference type="CDD" id="cd08662">
    <property type="entry name" value="M13"/>
    <property type="match status" value="1"/>
</dbReference>
<evidence type="ECO:0000313" key="10">
    <source>
        <dbReference type="EMBL" id="MQS53431.1"/>
    </source>
</evidence>
<keyword evidence="4" id="KW-0378">Hydrolase</keyword>
<keyword evidence="5" id="KW-0862">Zinc</keyword>
<dbReference type="GO" id="GO:0005886">
    <property type="term" value="C:plasma membrane"/>
    <property type="evidence" value="ECO:0007669"/>
    <property type="project" value="TreeGrafter"/>
</dbReference>